<reference evidence="2" key="1">
    <citation type="journal article" date="2021" name="PeerJ">
        <title>Extensive microbial diversity within the chicken gut microbiome revealed by metagenomics and culture.</title>
        <authorList>
            <person name="Gilroy R."/>
            <person name="Ravi A."/>
            <person name="Getino M."/>
            <person name="Pursley I."/>
            <person name="Horton D.L."/>
            <person name="Alikhan N.F."/>
            <person name="Baker D."/>
            <person name="Gharbi K."/>
            <person name="Hall N."/>
            <person name="Watson M."/>
            <person name="Adriaenssens E.M."/>
            <person name="Foster-Nyarko E."/>
            <person name="Jarju S."/>
            <person name="Secka A."/>
            <person name="Antonio M."/>
            <person name="Oren A."/>
            <person name="Chaudhuri R.R."/>
            <person name="La Ragione R."/>
            <person name="Hildebrand F."/>
            <person name="Pallen M.J."/>
        </authorList>
    </citation>
    <scope>NUCLEOTIDE SEQUENCE</scope>
    <source>
        <strain evidence="2">CHK173-259</strain>
    </source>
</reference>
<evidence type="ECO:0000256" key="1">
    <source>
        <dbReference type="SAM" id="SignalP"/>
    </source>
</evidence>
<dbReference type="Proteomes" id="UP000886822">
    <property type="component" value="Unassembled WGS sequence"/>
</dbReference>
<name>A0A9D1QQL3_9LACO</name>
<comment type="caution">
    <text evidence="2">The sequence shown here is derived from an EMBL/GenBank/DDBJ whole genome shotgun (WGS) entry which is preliminary data.</text>
</comment>
<evidence type="ECO:0000313" key="2">
    <source>
        <dbReference type="EMBL" id="HIW71146.1"/>
    </source>
</evidence>
<organism evidence="2 3">
    <name type="scientific">Candidatus Levilactobacillus faecigallinarum</name>
    <dbReference type="NCBI Taxonomy" id="2838638"/>
    <lineage>
        <taxon>Bacteria</taxon>
        <taxon>Bacillati</taxon>
        <taxon>Bacillota</taxon>
        <taxon>Bacilli</taxon>
        <taxon>Lactobacillales</taxon>
        <taxon>Lactobacillaceae</taxon>
        <taxon>Levilactobacillus</taxon>
    </lineage>
</organism>
<proteinExistence type="predicted"/>
<gene>
    <name evidence="2" type="ORF">H9875_00835</name>
</gene>
<feature type="chain" id="PRO_5038657936" description="Surface layer protein A domain-containing protein" evidence="1">
    <location>
        <begin position="30"/>
        <end position="161"/>
    </location>
</feature>
<dbReference type="EMBL" id="DXGJ01000009">
    <property type="protein sequence ID" value="HIW71146.1"/>
    <property type="molecule type" value="Genomic_DNA"/>
</dbReference>
<feature type="signal peptide" evidence="1">
    <location>
        <begin position="1"/>
        <end position="29"/>
    </location>
</feature>
<dbReference type="AlphaFoldDB" id="A0A9D1QQL3"/>
<sequence length="161" mass="18494">MKKLIQGILVGSTLLFGLWLGGMSQSASAATIHTGTPTAIRGWWRTKMTKETYYIGNEKHHIWDYQTLQITKKHVWGMNEDGKTFKIRNVAYQVSKYHGIKVYTLLGTHTKHRKQVFAADYDRIGDILLSVNIDVKKQSIGKPVTWYPFSGRISRTTLYPY</sequence>
<evidence type="ECO:0008006" key="4">
    <source>
        <dbReference type="Google" id="ProtNLM"/>
    </source>
</evidence>
<keyword evidence="1" id="KW-0732">Signal</keyword>
<protein>
    <recommendedName>
        <fullName evidence="4">Surface layer protein A domain-containing protein</fullName>
    </recommendedName>
</protein>
<accession>A0A9D1QQL3</accession>
<evidence type="ECO:0000313" key="3">
    <source>
        <dbReference type="Proteomes" id="UP000886822"/>
    </source>
</evidence>
<reference evidence="2" key="2">
    <citation type="submission" date="2021-04" db="EMBL/GenBank/DDBJ databases">
        <authorList>
            <person name="Gilroy R."/>
        </authorList>
    </citation>
    <scope>NUCLEOTIDE SEQUENCE</scope>
    <source>
        <strain evidence="2">CHK173-259</strain>
    </source>
</reference>